<evidence type="ECO:0000256" key="2">
    <source>
        <dbReference type="RuleBase" id="RU000682"/>
    </source>
</evidence>
<sequence>MRMETPIRTTNDTDEFKLSPKRRRRTTISTEQLQKLEALYDRGQWPSRAAKEALATEINKSINFVNVWFQNKRSRVRKALLEESEHAAVKERLTSPAKVIRKYRDIPIAPKLPYLSRSLNTGCALPPLREDLYRVLDSSNQCRRRNLVQASFSEDLTKYRSLCRASPISIDNQLGLHYDETTDRQPAWFECVNEEKQRLHHSHLLADFDYITWVSQGRNDVLTRNSHQYPCYPSTSKSPHPPGFQKKTNLSTNDDREVHRQEAGCLLQILLYMMMIVGGHWKLIQDKRDAQLAIDACLYGLKLRDGKTLIIDKDYGFGIKDDEAEDIAITQNRVNTPQ</sequence>
<dbReference type="GO" id="GO:0000981">
    <property type="term" value="F:DNA-binding transcription factor activity, RNA polymerase II-specific"/>
    <property type="evidence" value="ECO:0007669"/>
    <property type="project" value="TreeGrafter"/>
</dbReference>
<comment type="subcellular location">
    <subcellularLocation>
        <location evidence="1 2">Nucleus</location>
    </subcellularLocation>
</comment>
<dbReference type="InterPro" id="IPR052631">
    <property type="entry name" value="Paired_homeobox_Bicoid"/>
</dbReference>
<dbReference type="PROSITE" id="PS50071">
    <property type="entry name" value="HOMEOBOX_2"/>
    <property type="match status" value="1"/>
</dbReference>
<dbReference type="GO" id="GO:0005634">
    <property type="term" value="C:nucleus"/>
    <property type="evidence" value="ECO:0007669"/>
    <property type="project" value="UniProtKB-SubCell"/>
</dbReference>
<evidence type="ECO:0000313" key="6">
    <source>
        <dbReference type="Proteomes" id="UP001152320"/>
    </source>
</evidence>
<keyword evidence="6" id="KW-1185">Reference proteome</keyword>
<gene>
    <name evidence="5" type="ORF">HOLleu_08801</name>
</gene>
<accession>A0A9Q1HI36</accession>
<comment type="caution">
    <text evidence="5">The sequence shown here is derived from an EMBL/GenBank/DDBJ whole genome shotgun (WGS) entry which is preliminary data.</text>
</comment>
<feature type="region of interest" description="Disordered" evidence="3">
    <location>
        <begin position="232"/>
        <end position="255"/>
    </location>
</feature>
<dbReference type="PANTHER" id="PTHR46255">
    <property type="entry name" value="SHORT STATURE HOMEOBOX"/>
    <property type="match status" value="1"/>
</dbReference>
<dbReference type="EMBL" id="JAIZAY010000003">
    <property type="protein sequence ID" value="KAJ8045736.1"/>
    <property type="molecule type" value="Genomic_DNA"/>
</dbReference>
<dbReference type="InterPro" id="IPR009057">
    <property type="entry name" value="Homeodomain-like_sf"/>
</dbReference>
<keyword evidence="1 2" id="KW-0238">DNA-binding</keyword>
<dbReference type="InterPro" id="IPR001356">
    <property type="entry name" value="HD"/>
</dbReference>
<organism evidence="5 6">
    <name type="scientific">Holothuria leucospilota</name>
    <name type="common">Black long sea cucumber</name>
    <name type="synonym">Mertensiothuria leucospilota</name>
    <dbReference type="NCBI Taxonomy" id="206669"/>
    <lineage>
        <taxon>Eukaryota</taxon>
        <taxon>Metazoa</taxon>
        <taxon>Echinodermata</taxon>
        <taxon>Eleutherozoa</taxon>
        <taxon>Echinozoa</taxon>
        <taxon>Holothuroidea</taxon>
        <taxon>Aspidochirotacea</taxon>
        <taxon>Aspidochirotida</taxon>
        <taxon>Holothuriidae</taxon>
        <taxon>Holothuria</taxon>
    </lineage>
</organism>
<dbReference type="CDD" id="cd00086">
    <property type="entry name" value="homeodomain"/>
    <property type="match status" value="1"/>
</dbReference>
<protein>
    <submittedName>
        <fullName evidence="5">Retinal homeobox protein Rx2</fullName>
    </submittedName>
</protein>
<evidence type="ECO:0000313" key="5">
    <source>
        <dbReference type="EMBL" id="KAJ8045736.1"/>
    </source>
</evidence>
<dbReference type="SUPFAM" id="SSF46689">
    <property type="entry name" value="Homeodomain-like"/>
    <property type="match status" value="1"/>
</dbReference>
<dbReference type="AlphaFoldDB" id="A0A9Q1HI36"/>
<dbReference type="GO" id="GO:1990837">
    <property type="term" value="F:sequence-specific double-stranded DNA binding"/>
    <property type="evidence" value="ECO:0007669"/>
    <property type="project" value="TreeGrafter"/>
</dbReference>
<dbReference type="OrthoDB" id="6159439at2759"/>
<name>A0A9Q1HI36_HOLLE</name>
<feature type="region of interest" description="Disordered" evidence="3">
    <location>
        <begin position="1"/>
        <end position="24"/>
    </location>
</feature>
<dbReference type="SMART" id="SM00389">
    <property type="entry name" value="HOX"/>
    <property type="match status" value="1"/>
</dbReference>
<dbReference type="Proteomes" id="UP001152320">
    <property type="component" value="Chromosome 3"/>
</dbReference>
<proteinExistence type="predicted"/>
<feature type="DNA-binding region" description="Homeobox" evidence="1">
    <location>
        <begin position="21"/>
        <end position="80"/>
    </location>
</feature>
<reference evidence="5" key="1">
    <citation type="submission" date="2021-10" db="EMBL/GenBank/DDBJ databases">
        <title>Tropical sea cucumber genome reveals ecological adaptation and Cuvierian tubules defense mechanism.</title>
        <authorList>
            <person name="Chen T."/>
        </authorList>
    </citation>
    <scope>NUCLEOTIDE SEQUENCE</scope>
    <source>
        <strain evidence="5">Nanhai2018</strain>
        <tissue evidence="5">Muscle</tissue>
    </source>
</reference>
<evidence type="ECO:0000259" key="4">
    <source>
        <dbReference type="PROSITE" id="PS50071"/>
    </source>
</evidence>
<keyword evidence="1 2" id="KW-0539">Nucleus</keyword>
<dbReference type="Pfam" id="PF00046">
    <property type="entry name" value="Homeodomain"/>
    <property type="match status" value="1"/>
</dbReference>
<evidence type="ECO:0000256" key="3">
    <source>
        <dbReference type="SAM" id="MobiDB-lite"/>
    </source>
</evidence>
<feature type="domain" description="Homeobox" evidence="4">
    <location>
        <begin position="19"/>
        <end position="79"/>
    </location>
</feature>
<evidence type="ECO:0000256" key="1">
    <source>
        <dbReference type="PROSITE-ProRule" id="PRU00108"/>
    </source>
</evidence>
<dbReference type="PANTHER" id="PTHR46255:SF3">
    <property type="entry name" value="HOMEOBOX DOMAIN-CONTAINING PROTEIN"/>
    <property type="match status" value="1"/>
</dbReference>
<dbReference type="Gene3D" id="1.10.10.60">
    <property type="entry name" value="Homeodomain-like"/>
    <property type="match status" value="1"/>
</dbReference>
<keyword evidence="1 2" id="KW-0371">Homeobox</keyword>